<organism evidence="1 2">
    <name type="scientific">Cichorium intybus</name>
    <name type="common">Chicory</name>
    <dbReference type="NCBI Taxonomy" id="13427"/>
    <lineage>
        <taxon>Eukaryota</taxon>
        <taxon>Viridiplantae</taxon>
        <taxon>Streptophyta</taxon>
        <taxon>Embryophyta</taxon>
        <taxon>Tracheophyta</taxon>
        <taxon>Spermatophyta</taxon>
        <taxon>Magnoliopsida</taxon>
        <taxon>eudicotyledons</taxon>
        <taxon>Gunneridae</taxon>
        <taxon>Pentapetalae</taxon>
        <taxon>asterids</taxon>
        <taxon>campanulids</taxon>
        <taxon>Asterales</taxon>
        <taxon>Asteraceae</taxon>
        <taxon>Cichorioideae</taxon>
        <taxon>Cichorieae</taxon>
        <taxon>Cichoriinae</taxon>
        <taxon>Cichorium</taxon>
    </lineage>
</organism>
<protein>
    <submittedName>
        <fullName evidence="1">Uncharacterized protein</fullName>
    </submittedName>
</protein>
<sequence>MRRVESFIRRIKVYVMVPTSLLGSCIGDMDRGIRYQFLFGCGKRIHPSRVDASSLFSGKNGFHLHNPVDYWDADTEVMKGLKAKKTGKLDYDKFFSPLESAGRRSENSNCEVASTRSSQSGKTHHQV</sequence>
<proteinExistence type="predicted"/>
<gene>
    <name evidence="1" type="ORF">L2E82_25768</name>
</gene>
<keyword evidence="2" id="KW-1185">Reference proteome</keyword>
<reference evidence="1 2" key="2">
    <citation type="journal article" date="2022" name="Mol. Ecol. Resour.">
        <title>The genomes of chicory, endive, great burdock and yacon provide insights into Asteraceae paleo-polyploidization history and plant inulin production.</title>
        <authorList>
            <person name="Fan W."/>
            <person name="Wang S."/>
            <person name="Wang H."/>
            <person name="Wang A."/>
            <person name="Jiang F."/>
            <person name="Liu H."/>
            <person name="Zhao H."/>
            <person name="Xu D."/>
            <person name="Zhang Y."/>
        </authorList>
    </citation>
    <scope>NUCLEOTIDE SEQUENCE [LARGE SCALE GENOMIC DNA]</scope>
    <source>
        <strain evidence="2">cv. Punajuju</strain>
        <tissue evidence="1">Leaves</tissue>
    </source>
</reference>
<evidence type="ECO:0000313" key="2">
    <source>
        <dbReference type="Proteomes" id="UP001055811"/>
    </source>
</evidence>
<accession>A0ACB9E4H0</accession>
<reference evidence="2" key="1">
    <citation type="journal article" date="2022" name="Mol. Ecol. Resour.">
        <title>The genomes of chicory, endive, great burdock and yacon provide insights into Asteraceae palaeo-polyploidization history and plant inulin production.</title>
        <authorList>
            <person name="Fan W."/>
            <person name="Wang S."/>
            <person name="Wang H."/>
            <person name="Wang A."/>
            <person name="Jiang F."/>
            <person name="Liu H."/>
            <person name="Zhao H."/>
            <person name="Xu D."/>
            <person name="Zhang Y."/>
        </authorList>
    </citation>
    <scope>NUCLEOTIDE SEQUENCE [LARGE SCALE GENOMIC DNA]</scope>
    <source>
        <strain evidence="2">cv. Punajuju</strain>
    </source>
</reference>
<dbReference type="Proteomes" id="UP001055811">
    <property type="component" value="Linkage Group LG04"/>
</dbReference>
<dbReference type="EMBL" id="CM042012">
    <property type="protein sequence ID" value="KAI3753707.1"/>
    <property type="molecule type" value="Genomic_DNA"/>
</dbReference>
<comment type="caution">
    <text evidence="1">The sequence shown here is derived from an EMBL/GenBank/DDBJ whole genome shotgun (WGS) entry which is preliminary data.</text>
</comment>
<evidence type="ECO:0000313" key="1">
    <source>
        <dbReference type="EMBL" id="KAI3753707.1"/>
    </source>
</evidence>
<name>A0ACB9E4H0_CICIN</name>